<dbReference type="PANTHER" id="PTHR40083:SF1">
    <property type="entry name" value="UPF0122 PROTEIN YLXM"/>
    <property type="match status" value="1"/>
</dbReference>
<comment type="function">
    <text evidence="2 3">Might take part in the signal recognition particle (SRP) pathway. This is inferred from the conservation of its genetic proximity to ftsY/ffh. May be a regulatory protein.</text>
</comment>
<keyword evidence="4" id="KW-0238">DNA-binding</keyword>
<dbReference type="InterPro" id="IPR036388">
    <property type="entry name" value="WH-like_DNA-bd_sf"/>
</dbReference>
<dbReference type="HAMAP" id="MF_00245">
    <property type="entry name" value="UPF0122"/>
    <property type="match status" value="1"/>
</dbReference>
<dbReference type="InterPro" id="IPR007394">
    <property type="entry name" value="UPF0122"/>
</dbReference>
<organism evidence="4 5">
    <name type="scientific">Blautia pseudococcoides</name>
    <dbReference type="NCBI Taxonomy" id="1796616"/>
    <lineage>
        <taxon>Bacteria</taxon>
        <taxon>Bacillati</taxon>
        <taxon>Bacillota</taxon>
        <taxon>Clostridia</taxon>
        <taxon>Lachnospirales</taxon>
        <taxon>Lachnospiraceae</taxon>
        <taxon>Blautia</taxon>
    </lineage>
</organism>
<dbReference type="InterPro" id="IPR054831">
    <property type="entry name" value="UPF0122_fam_protein"/>
</dbReference>
<dbReference type="RefSeq" id="WP_065541411.1">
    <property type="nucleotide sequence ID" value="NZ_CP015405.2"/>
</dbReference>
<evidence type="ECO:0000256" key="3">
    <source>
        <dbReference type="HAMAP-Rule" id="MF_00245"/>
    </source>
</evidence>
<dbReference type="GO" id="GO:0003677">
    <property type="term" value="F:DNA binding"/>
    <property type="evidence" value="ECO:0007669"/>
    <property type="project" value="UniProtKB-KW"/>
</dbReference>
<protein>
    <recommendedName>
        <fullName evidence="3">UPF0122 protein A4V09_05145</fullName>
    </recommendedName>
</protein>
<dbReference type="EMBL" id="CP015405">
    <property type="protein sequence ID" value="ANU75198.1"/>
    <property type="molecule type" value="Genomic_DNA"/>
</dbReference>
<dbReference type="Gene3D" id="1.10.10.10">
    <property type="entry name" value="Winged helix-like DNA-binding domain superfamily/Winged helix DNA-binding domain"/>
    <property type="match status" value="1"/>
</dbReference>
<keyword evidence="5" id="KW-1185">Reference proteome</keyword>
<dbReference type="Pfam" id="PF04297">
    <property type="entry name" value="UPF0122"/>
    <property type="match status" value="1"/>
</dbReference>
<dbReference type="AlphaFoldDB" id="A0A1C7I864"/>
<evidence type="ECO:0000313" key="5">
    <source>
        <dbReference type="Proteomes" id="UP000092574"/>
    </source>
</evidence>
<reference evidence="4" key="1">
    <citation type="submission" date="2017-04" db="EMBL/GenBank/DDBJ databases">
        <title>Complete Genome Sequences of Twelve Strains of a Stable Defined Moderately Diverse Mouse Microbiota 2 (sDMDMm2).</title>
        <authorList>
            <person name="Uchimura Y."/>
            <person name="Wyss M."/>
            <person name="Brugiroux S."/>
            <person name="Limenitakis J.P."/>
            <person name="Stecher B."/>
            <person name="McCoy K.D."/>
            <person name="Macpherson A.J."/>
        </authorList>
    </citation>
    <scope>NUCLEOTIDE SEQUENCE</scope>
    <source>
        <strain evidence="4">YL58</strain>
    </source>
</reference>
<dbReference type="SUPFAM" id="SSF88659">
    <property type="entry name" value="Sigma3 and sigma4 domains of RNA polymerase sigma factors"/>
    <property type="match status" value="1"/>
</dbReference>
<name>A0A1C7I864_9FIRM</name>
<dbReference type="STRING" id="1796616.A4V09_05145"/>
<accession>A0A1C7I864</accession>
<dbReference type="OrthoDB" id="6392at2"/>
<proteinExistence type="inferred from homology"/>
<sequence length="114" mass="13529">MEKIVEQTLLYDFYGELLTEHQRRIYEDVVLNDYSLSEVAEDLEISRQGVHDNVKRCGKILQDYEDKLHLVEKFVSIKEKIHRIRELTGHCEAMSKQELVTEVEHISQEILEEL</sequence>
<evidence type="ECO:0000256" key="2">
    <source>
        <dbReference type="ARBA" id="ARBA00024764"/>
    </source>
</evidence>
<dbReference type="Proteomes" id="UP000092574">
    <property type="component" value="Chromosome"/>
</dbReference>
<evidence type="ECO:0000313" key="4">
    <source>
        <dbReference type="EMBL" id="ANU75198.1"/>
    </source>
</evidence>
<evidence type="ECO:0000256" key="1">
    <source>
        <dbReference type="ARBA" id="ARBA00008720"/>
    </source>
</evidence>
<gene>
    <name evidence="4" type="ORF">A4V09_05145</name>
</gene>
<dbReference type="NCBIfam" id="NF045758">
    <property type="entry name" value="YlxM"/>
    <property type="match status" value="1"/>
</dbReference>
<dbReference type="InterPro" id="IPR013324">
    <property type="entry name" value="RNA_pol_sigma_r3/r4-like"/>
</dbReference>
<dbReference type="KEGG" id="byl:A4V09_05145"/>
<dbReference type="PANTHER" id="PTHR40083">
    <property type="entry name" value="UPF0122 PROTEIN CBO2450/CLC_2298"/>
    <property type="match status" value="1"/>
</dbReference>
<comment type="similarity">
    <text evidence="1 3">Belongs to the UPF0122 family.</text>
</comment>